<keyword evidence="5" id="KW-0378">Hydrolase</keyword>
<keyword evidence="6" id="KW-1015">Disulfide bond</keyword>
<evidence type="ECO:0000256" key="5">
    <source>
        <dbReference type="ARBA" id="ARBA00022801"/>
    </source>
</evidence>
<dbReference type="GO" id="GO:0003993">
    <property type="term" value="F:acid phosphatase activity"/>
    <property type="evidence" value="ECO:0007669"/>
    <property type="project" value="UniProtKB-EC"/>
</dbReference>
<dbReference type="Gene3D" id="3.40.50.1240">
    <property type="entry name" value="Phosphoglycerate mutase-like"/>
    <property type="match status" value="1"/>
</dbReference>
<comment type="catalytic activity">
    <reaction evidence="1">
        <text>a phosphate monoester + H2O = an alcohol + phosphate</text>
        <dbReference type="Rhea" id="RHEA:15017"/>
        <dbReference type="ChEBI" id="CHEBI:15377"/>
        <dbReference type="ChEBI" id="CHEBI:30879"/>
        <dbReference type="ChEBI" id="CHEBI:43474"/>
        <dbReference type="ChEBI" id="CHEBI:67140"/>
        <dbReference type="EC" id="3.1.3.2"/>
    </reaction>
</comment>
<dbReference type="AlphaFoldDB" id="A0A914P4W8"/>
<dbReference type="InterPro" id="IPR029033">
    <property type="entry name" value="His_PPase_superfam"/>
</dbReference>
<proteinExistence type="inferred from homology"/>
<sequence length="199" mass="22898">MAVFGFIPFKNQQINLQLELAKISSGALIAEIFDRLILKIKCQNIVNLTKECAEIKAQKFYTYSTHDTTVASLFLGLGFKTFIFDEYSLPDFGSTIVLELWENENIKNAVPTKIDEHYYIKIYYYKSYSVDNPVNIGKMLPKCKEKGCPISYLAKRADLLRPRPDFRTYCHQLVTSNAVKFNNTLIIMLISVVLLFLKN</sequence>
<evidence type="ECO:0000256" key="2">
    <source>
        <dbReference type="ARBA" id="ARBA00005375"/>
    </source>
</evidence>
<dbReference type="EC" id="3.1.3.2" evidence="3"/>
<evidence type="ECO:0000313" key="8">
    <source>
        <dbReference type="Proteomes" id="UP000887578"/>
    </source>
</evidence>
<accession>A0A914P4W8</accession>
<evidence type="ECO:0000256" key="4">
    <source>
        <dbReference type="ARBA" id="ARBA00022729"/>
    </source>
</evidence>
<name>A0A914P4W8_9BILA</name>
<dbReference type="InterPro" id="IPR050645">
    <property type="entry name" value="Histidine_acid_phosphatase"/>
</dbReference>
<dbReference type="PANTHER" id="PTHR11567">
    <property type="entry name" value="ACID PHOSPHATASE-RELATED"/>
    <property type="match status" value="1"/>
</dbReference>
<evidence type="ECO:0000256" key="3">
    <source>
        <dbReference type="ARBA" id="ARBA00012646"/>
    </source>
</evidence>
<dbReference type="PANTHER" id="PTHR11567:SF211">
    <property type="entry name" value="PROSTATIC ACID PHOSPHATASE"/>
    <property type="match status" value="1"/>
</dbReference>
<dbReference type="WBParaSite" id="PDA_v2.g10108.t1">
    <property type="protein sequence ID" value="PDA_v2.g10108.t1"/>
    <property type="gene ID" value="PDA_v2.g10108"/>
</dbReference>
<keyword evidence="7" id="KW-0325">Glycoprotein</keyword>
<reference evidence="9" key="1">
    <citation type="submission" date="2022-11" db="UniProtKB">
        <authorList>
            <consortium name="WormBaseParasite"/>
        </authorList>
    </citation>
    <scope>IDENTIFICATION</scope>
</reference>
<comment type="similarity">
    <text evidence="2">Belongs to the histidine acid phosphatase family.</text>
</comment>
<keyword evidence="8" id="KW-1185">Reference proteome</keyword>
<dbReference type="Proteomes" id="UP000887578">
    <property type="component" value="Unplaced"/>
</dbReference>
<evidence type="ECO:0000256" key="7">
    <source>
        <dbReference type="ARBA" id="ARBA00023180"/>
    </source>
</evidence>
<evidence type="ECO:0000313" key="9">
    <source>
        <dbReference type="WBParaSite" id="PDA_v2.g10108.t1"/>
    </source>
</evidence>
<evidence type="ECO:0000256" key="1">
    <source>
        <dbReference type="ARBA" id="ARBA00000032"/>
    </source>
</evidence>
<organism evidence="8 9">
    <name type="scientific">Panagrolaimus davidi</name>
    <dbReference type="NCBI Taxonomy" id="227884"/>
    <lineage>
        <taxon>Eukaryota</taxon>
        <taxon>Metazoa</taxon>
        <taxon>Ecdysozoa</taxon>
        <taxon>Nematoda</taxon>
        <taxon>Chromadorea</taxon>
        <taxon>Rhabditida</taxon>
        <taxon>Tylenchina</taxon>
        <taxon>Panagrolaimomorpha</taxon>
        <taxon>Panagrolaimoidea</taxon>
        <taxon>Panagrolaimidae</taxon>
        <taxon>Panagrolaimus</taxon>
    </lineage>
</organism>
<protein>
    <recommendedName>
        <fullName evidence="3">acid phosphatase</fullName>
        <ecNumber evidence="3">3.1.3.2</ecNumber>
    </recommendedName>
</protein>
<dbReference type="InterPro" id="IPR000560">
    <property type="entry name" value="His_Pase_clade-2"/>
</dbReference>
<keyword evidence="4" id="KW-0732">Signal</keyword>
<dbReference type="Pfam" id="PF00328">
    <property type="entry name" value="His_Phos_2"/>
    <property type="match status" value="1"/>
</dbReference>
<evidence type="ECO:0000256" key="6">
    <source>
        <dbReference type="ARBA" id="ARBA00023157"/>
    </source>
</evidence>
<dbReference type="SUPFAM" id="SSF53254">
    <property type="entry name" value="Phosphoglycerate mutase-like"/>
    <property type="match status" value="1"/>
</dbReference>